<accession>A0A443IEZ6</accession>
<dbReference type="Proteomes" id="UP000288794">
    <property type="component" value="Unassembled WGS sequence"/>
</dbReference>
<protein>
    <submittedName>
        <fullName evidence="1">Pyocin immunity protein</fullName>
    </submittedName>
</protein>
<evidence type="ECO:0000313" key="1">
    <source>
        <dbReference type="EMBL" id="RWR02643.1"/>
    </source>
</evidence>
<sequence length="155" mass="17984">MTVNVESLIRNLGKTYEQLFNAGLIPYKSKPTGFSGSDVVTLDMAKEGIFLAFHRDSNTLKEITLTLLDQEKKNWVFPNTLPTPLEPVMARPWVHNRLGEPDKALPPRKRGRREIGWTERFTLLDFHIPLTLQVDYELNDYARKITFLPTSELRW</sequence>
<reference evidence="1 2" key="1">
    <citation type="submission" date="2014-04" db="EMBL/GenBank/DDBJ databases">
        <title>Draft genome sequence of Pantoea beijingensis strain LMG 27579, an emerging pathogen to Pleurotus eryngii with potential industrial application.</title>
        <authorList>
            <person name="Xu F."/>
            <person name="Liu Y."/>
            <person name="Wang S."/>
            <person name="Yin Y."/>
            <person name="Ma Y."/>
            <person name="Zhao S."/>
            <person name="Rong C."/>
        </authorList>
    </citation>
    <scope>NUCLEOTIDE SEQUENCE [LARGE SCALE GENOMIC DNA]</scope>
    <source>
        <strain evidence="1 2">LMG 27579</strain>
    </source>
</reference>
<proteinExistence type="predicted"/>
<evidence type="ECO:0000313" key="2">
    <source>
        <dbReference type="Proteomes" id="UP000288794"/>
    </source>
</evidence>
<keyword evidence="2" id="KW-1185">Reference proteome</keyword>
<dbReference type="Pfam" id="PF19929">
    <property type="entry name" value="DUF6392"/>
    <property type="match status" value="1"/>
</dbReference>
<dbReference type="AlphaFoldDB" id="A0A443IEZ6"/>
<organism evidence="1 2">
    <name type="scientific">[Pantoea] beijingensis</name>
    <dbReference type="NCBI Taxonomy" id="1324864"/>
    <lineage>
        <taxon>Bacteria</taxon>
        <taxon>Pseudomonadati</taxon>
        <taxon>Pseudomonadota</taxon>
        <taxon>Gammaproteobacteria</taxon>
        <taxon>Enterobacterales</taxon>
        <taxon>Erwiniaceae</taxon>
        <taxon>Erwinia</taxon>
    </lineage>
</organism>
<name>A0A443IEZ6_9GAMM</name>
<gene>
    <name evidence="1" type="ORF">ED28_07210</name>
</gene>
<comment type="caution">
    <text evidence="1">The sequence shown here is derived from an EMBL/GenBank/DDBJ whole genome shotgun (WGS) entry which is preliminary data.</text>
</comment>
<dbReference type="RefSeq" id="WP_128176603.1">
    <property type="nucleotide sequence ID" value="NZ_CP071409.1"/>
</dbReference>
<dbReference type="InterPro" id="IPR045657">
    <property type="entry name" value="DUF6392"/>
</dbReference>
<dbReference type="EMBL" id="JMEE01000011">
    <property type="protein sequence ID" value="RWR02643.1"/>
    <property type="molecule type" value="Genomic_DNA"/>
</dbReference>